<dbReference type="GO" id="GO:0006313">
    <property type="term" value="P:DNA transposition"/>
    <property type="evidence" value="ECO:0007669"/>
    <property type="project" value="UniProtKB-UniRule"/>
</dbReference>
<accession>A0A0T9RSW6</accession>
<protein>
    <recommendedName>
        <fullName evidence="6">Mutator family transposase</fullName>
    </recommendedName>
</protein>
<dbReference type="Proteomes" id="UP000038204">
    <property type="component" value="Unassembled WGS sequence"/>
</dbReference>
<evidence type="ECO:0000256" key="2">
    <source>
        <dbReference type="ARBA" id="ARBA00010961"/>
    </source>
</evidence>
<dbReference type="EMBL" id="CQBK01000093">
    <property type="protein sequence ID" value="CNI82488.1"/>
    <property type="molecule type" value="Genomic_DNA"/>
</dbReference>
<evidence type="ECO:0000256" key="1">
    <source>
        <dbReference type="ARBA" id="ARBA00002190"/>
    </source>
</evidence>
<organism evidence="7 8">
    <name type="scientific">Yersinia similis</name>
    <dbReference type="NCBI Taxonomy" id="367190"/>
    <lineage>
        <taxon>Bacteria</taxon>
        <taxon>Pseudomonadati</taxon>
        <taxon>Pseudomonadota</taxon>
        <taxon>Gammaproteobacteria</taxon>
        <taxon>Enterobacterales</taxon>
        <taxon>Yersiniaceae</taxon>
        <taxon>Yersinia</taxon>
    </lineage>
</organism>
<keyword evidence="6" id="KW-0814">Transposable element</keyword>
<dbReference type="PANTHER" id="PTHR33217:SF5">
    <property type="entry name" value="MUTATOR FAMILY TRANSPOSASE"/>
    <property type="match status" value="1"/>
</dbReference>
<evidence type="ECO:0000256" key="6">
    <source>
        <dbReference type="RuleBase" id="RU365089"/>
    </source>
</evidence>
<dbReference type="Pfam" id="PF00872">
    <property type="entry name" value="Transposase_mut"/>
    <property type="match status" value="1"/>
</dbReference>
<gene>
    <name evidence="7" type="ORF">ERS008667_04418</name>
</gene>
<sequence length="402" mass="45461">MDEKKLKALAAELAKGLKTEADLNAFSRMLTKLTVETVLNAELTDHLGHEKNAPKSGSNTRNGYSSKTLLCDDGEIELNTPRDRENTFEPQLIKKNQTRITQMDSQILSLYAKGMTTREIVATFKEMYDADVSPTLISKVTDAVKEQVTEWQNRPLDALYPIVYLDCIVVKVRQSGTVINKAVFLALGINTEGQKELLGMWLAENEGAKFWLGVLTELKNRGLQDILIACVDGLKGFPDAINSVYPQTHIQLCIIHMVRNSLKYVSWKDYKAVTGGLKTVYQAATEEAALMALDNFAATWDDKYPQISKSWRAHWENLNTFFGYPPDIRKAIYTTNAIESLNSVIRAAIKKRKVFPTDDSVRKVIYLAIKDASKKWSMPIQNWRLAMSRFIIEFGDRLSDHL</sequence>
<dbReference type="NCBIfam" id="NF033543">
    <property type="entry name" value="transpos_IS256"/>
    <property type="match status" value="1"/>
</dbReference>
<evidence type="ECO:0000256" key="4">
    <source>
        <dbReference type="ARBA" id="ARBA00023125"/>
    </source>
</evidence>
<evidence type="ECO:0000313" key="7">
    <source>
        <dbReference type="EMBL" id="CNI82488.1"/>
    </source>
</evidence>
<dbReference type="AlphaFoldDB" id="A0A0T9RSW6"/>
<dbReference type="PANTHER" id="PTHR33217">
    <property type="entry name" value="TRANSPOSASE FOR INSERTION SEQUENCE ELEMENT IS1081"/>
    <property type="match status" value="1"/>
</dbReference>
<evidence type="ECO:0000256" key="3">
    <source>
        <dbReference type="ARBA" id="ARBA00022578"/>
    </source>
</evidence>
<keyword evidence="5 6" id="KW-0233">DNA recombination</keyword>
<dbReference type="InterPro" id="IPR001207">
    <property type="entry name" value="Transposase_mutator"/>
</dbReference>
<dbReference type="RefSeq" id="WP_049602088.1">
    <property type="nucleotide sequence ID" value="NZ_CPZI01000018.1"/>
</dbReference>
<name>A0A0T9RSW6_9GAMM</name>
<keyword evidence="3 6" id="KW-0815">Transposition</keyword>
<comment type="similarity">
    <text evidence="2 6">Belongs to the transposase mutator family.</text>
</comment>
<dbReference type="GO" id="GO:0003677">
    <property type="term" value="F:DNA binding"/>
    <property type="evidence" value="ECO:0007669"/>
    <property type="project" value="UniProtKB-UniRule"/>
</dbReference>
<evidence type="ECO:0000313" key="8">
    <source>
        <dbReference type="Proteomes" id="UP000038204"/>
    </source>
</evidence>
<evidence type="ECO:0000256" key="5">
    <source>
        <dbReference type="ARBA" id="ARBA00023172"/>
    </source>
</evidence>
<keyword evidence="4 6" id="KW-0238">DNA-binding</keyword>
<comment type="function">
    <text evidence="1 6">Required for the transposition of the insertion element.</text>
</comment>
<proteinExistence type="inferred from homology"/>
<reference evidence="7 8" key="1">
    <citation type="submission" date="2015-03" db="EMBL/GenBank/DDBJ databases">
        <authorList>
            <person name="Murphy D."/>
        </authorList>
    </citation>
    <scope>NUCLEOTIDE SEQUENCE [LARGE SCALE GENOMIC DNA]</scope>
    <source>
        <strain evidence="7 8">Y233</strain>
    </source>
</reference>
<dbReference type="PROSITE" id="PS01007">
    <property type="entry name" value="TRANSPOSASE_MUTATOR"/>
    <property type="match status" value="1"/>
</dbReference>
<dbReference type="GO" id="GO:0004803">
    <property type="term" value="F:transposase activity"/>
    <property type="evidence" value="ECO:0007669"/>
    <property type="project" value="UniProtKB-UniRule"/>
</dbReference>